<dbReference type="PROSITE" id="PS01313">
    <property type="entry name" value="LIPB"/>
    <property type="match status" value="1"/>
</dbReference>
<feature type="binding site" evidence="5">
    <location>
        <begin position="166"/>
        <end position="168"/>
    </location>
    <ligand>
        <name>substrate</name>
    </ligand>
</feature>
<accession>A0ABP9QPT2</accession>
<dbReference type="GO" id="GO:0016740">
    <property type="term" value="F:transferase activity"/>
    <property type="evidence" value="ECO:0007669"/>
    <property type="project" value="UniProtKB-KW"/>
</dbReference>
<name>A0ABP9QPT2_9PSEU</name>
<organism evidence="8 9">
    <name type="scientific">Pseudonocardia eucalypti</name>
    <dbReference type="NCBI Taxonomy" id="648755"/>
    <lineage>
        <taxon>Bacteria</taxon>
        <taxon>Bacillati</taxon>
        <taxon>Actinomycetota</taxon>
        <taxon>Actinomycetes</taxon>
        <taxon>Pseudonocardiales</taxon>
        <taxon>Pseudonocardiaceae</taxon>
        <taxon>Pseudonocardia</taxon>
    </lineage>
</organism>
<feature type="domain" description="BPL/LPL catalytic" evidence="7">
    <location>
        <begin position="43"/>
        <end position="223"/>
    </location>
</feature>
<dbReference type="PANTHER" id="PTHR10993:SF7">
    <property type="entry name" value="LIPOYLTRANSFERASE 2, MITOCHONDRIAL-RELATED"/>
    <property type="match status" value="1"/>
</dbReference>
<feature type="site" description="Lowers pKa of active site Cys" evidence="5">
    <location>
        <position position="150"/>
    </location>
</feature>
<comment type="catalytic activity">
    <reaction evidence="5 6">
        <text>octanoyl-[ACP] + L-lysyl-[protein] = N(6)-octanoyl-L-lysyl-[protein] + holo-[ACP] + H(+)</text>
        <dbReference type="Rhea" id="RHEA:17665"/>
        <dbReference type="Rhea" id="RHEA-COMP:9636"/>
        <dbReference type="Rhea" id="RHEA-COMP:9685"/>
        <dbReference type="Rhea" id="RHEA-COMP:9752"/>
        <dbReference type="Rhea" id="RHEA-COMP:9928"/>
        <dbReference type="ChEBI" id="CHEBI:15378"/>
        <dbReference type="ChEBI" id="CHEBI:29969"/>
        <dbReference type="ChEBI" id="CHEBI:64479"/>
        <dbReference type="ChEBI" id="CHEBI:78463"/>
        <dbReference type="ChEBI" id="CHEBI:78809"/>
        <dbReference type="EC" id="2.3.1.181"/>
    </reaction>
</comment>
<dbReference type="InterPro" id="IPR045864">
    <property type="entry name" value="aa-tRNA-synth_II/BPL/LPL"/>
</dbReference>
<evidence type="ECO:0000313" key="9">
    <source>
        <dbReference type="Proteomes" id="UP001428817"/>
    </source>
</evidence>
<feature type="binding site" evidence="5">
    <location>
        <begin position="153"/>
        <end position="155"/>
    </location>
    <ligand>
        <name>substrate</name>
    </ligand>
</feature>
<evidence type="ECO:0000256" key="2">
    <source>
        <dbReference type="ARBA" id="ARBA00022679"/>
    </source>
</evidence>
<comment type="subcellular location">
    <subcellularLocation>
        <location evidence="5">Cytoplasm</location>
    </subcellularLocation>
</comment>
<dbReference type="PANTHER" id="PTHR10993">
    <property type="entry name" value="OCTANOYLTRANSFERASE"/>
    <property type="match status" value="1"/>
</dbReference>
<dbReference type="PIRSF" id="PIRSF016262">
    <property type="entry name" value="LPLase"/>
    <property type="match status" value="1"/>
</dbReference>
<comment type="pathway">
    <text evidence="1 5 6">Protein modification; protein lipoylation via endogenous pathway; protein N(6)-(lipoyl)lysine from octanoyl-[acyl-carrier-protein]: step 1/2.</text>
</comment>
<dbReference type="HAMAP" id="MF_00013">
    <property type="entry name" value="LipB"/>
    <property type="match status" value="1"/>
</dbReference>
<dbReference type="CDD" id="cd16444">
    <property type="entry name" value="LipB"/>
    <property type="match status" value="1"/>
</dbReference>
<comment type="similarity">
    <text evidence="5 6">Belongs to the LipB family.</text>
</comment>
<evidence type="ECO:0000256" key="3">
    <source>
        <dbReference type="ARBA" id="ARBA00023315"/>
    </source>
</evidence>
<evidence type="ECO:0000256" key="1">
    <source>
        <dbReference type="ARBA" id="ARBA00004821"/>
    </source>
</evidence>
<proteinExistence type="inferred from homology"/>
<dbReference type="Gene3D" id="3.30.930.10">
    <property type="entry name" value="Bira Bifunctional Protein, Domain 2"/>
    <property type="match status" value="1"/>
</dbReference>
<keyword evidence="5" id="KW-0963">Cytoplasm</keyword>
<evidence type="ECO:0000256" key="5">
    <source>
        <dbReference type="HAMAP-Rule" id="MF_00013"/>
    </source>
</evidence>
<dbReference type="RefSeq" id="WP_185065037.1">
    <property type="nucleotide sequence ID" value="NZ_BAABJP010000031.1"/>
</dbReference>
<dbReference type="InterPro" id="IPR004143">
    <property type="entry name" value="BPL_LPL_catalytic"/>
</dbReference>
<dbReference type="Proteomes" id="UP001428817">
    <property type="component" value="Unassembled WGS sequence"/>
</dbReference>
<reference evidence="9" key="1">
    <citation type="journal article" date="2019" name="Int. J. Syst. Evol. Microbiol.">
        <title>The Global Catalogue of Microorganisms (GCM) 10K type strain sequencing project: providing services to taxonomists for standard genome sequencing and annotation.</title>
        <authorList>
            <consortium name="The Broad Institute Genomics Platform"/>
            <consortium name="The Broad Institute Genome Sequencing Center for Infectious Disease"/>
            <person name="Wu L."/>
            <person name="Ma J."/>
        </authorList>
    </citation>
    <scope>NUCLEOTIDE SEQUENCE [LARGE SCALE GENOMIC DNA]</scope>
    <source>
        <strain evidence="9">JCM 18303</strain>
    </source>
</reference>
<dbReference type="Pfam" id="PF21948">
    <property type="entry name" value="LplA-B_cat"/>
    <property type="match status" value="1"/>
</dbReference>
<comment type="caution">
    <text evidence="8">The sequence shown here is derived from an EMBL/GenBank/DDBJ whole genome shotgun (WGS) entry which is preliminary data.</text>
</comment>
<dbReference type="InterPro" id="IPR000544">
    <property type="entry name" value="Octanoyltransferase"/>
</dbReference>
<dbReference type="SUPFAM" id="SSF55681">
    <property type="entry name" value="Class II aaRS and biotin synthetases"/>
    <property type="match status" value="1"/>
</dbReference>
<gene>
    <name evidence="5 8" type="primary">lipB</name>
    <name evidence="8" type="ORF">GCM10023321_55300</name>
</gene>
<dbReference type="EC" id="2.3.1.181" evidence="5 6"/>
<feature type="active site" description="Acyl-thioester intermediate" evidence="5">
    <location>
        <position position="184"/>
    </location>
</feature>
<dbReference type="InterPro" id="IPR020605">
    <property type="entry name" value="Octanoyltransferase_CS"/>
</dbReference>
<comment type="function">
    <text evidence="4 5 6">Catalyzes the transfer of endogenously produced octanoic acid from octanoyl-acyl-carrier-protein onto the lipoyl domains of lipoate-dependent enzymes. Lipoyl-ACP can also act as a substrate although octanoyl-ACP is likely to be the physiological substrate.</text>
</comment>
<dbReference type="EMBL" id="BAABJP010000031">
    <property type="protein sequence ID" value="GAA5165380.1"/>
    <property type="molecule type" value="Genomic_DNA"/>
</dbReference>
<dbReference type="PROSITE" id="PS51733">
    <property type="entry name" value="BPL_LPL_CATALYTIC"/>
    <property type="match status" value="1"/>
</dbReference>
<feature type="binding site" evidence="5">
    <location>
        <begin position="81"/>
        <end position="88"/>
    </location>
    <ligand>
        <name>substrate</name>
    </ligand>
</feature>
<sequence length="231" mass="25159">MTLTSTLSCRASADPLVEQRLGTIEYTAAWDQQRAHAAARADGTGPDVLMLLEHPSVYTAGRRTRDWEKPMDGTPVVDVDRGGKITWHGPGQLVGYPIVKLADPIDVLEYVRRLEEALITVCAEYGLTGYRVDGRTGVWLAADELRIERKIAAIGVRVQRGVTLHGFSFNCNPDMGEWNRIVPCGITDAGVTSLTAELGRPVEVAEVIDRTAAAVTDALNGRLPVTDHSLR</sequence>
<keyword evidence="3 5" id="KW-0012">Acyltransferase</keyword>
<keyword evidence="2 5" id="KW-0808">Transferase</keyword>
<dbReference type="NCBIfam" id="NF010925">
    <property type="entry name" value="PRK14345.1"/>
    <property type="match status" value="1"/>
</dbReference>
<keyword evidence="9" id="KW-1185">Reference proteome</keyword>
<evidence type="ECO:0000313" key="8">
    <source>
        <dbReference type="EMBL" id="GAA5165380.1"/>
    </source>
</evidence>
<dbReference type="NCBIfam" id="TIGR00214">
    <property type="entry name" value="lipB"/>
    <property type="match status" value="1"/>
</dbReference>
<evidence type="ECO:0000256" key="6">
    <source>
        <dbReference type="PIRNR" id="PIRNR016262"/>
    </source>
</evidence>
<evidence type="ECO:0000259" key="7">
    <source>
        <dbReference type="PROSITE" id="PS51733"/>
    </source>
</evidence>
<evidence type="ECO:0000256" key="4">
    <source>
        <dbReference type="ARBA" id="ARBA00024732"/>
    </source>
</evidence>
<protein>
    <recommendedName>
        <fullName evidence="5 6">Octanoyltransferase</fullName>
        <ecNumber evidence="5 6">2.3.1.181</ecNumber>
    </recommendedName>
    <alternativeName>
        <fullName evidence="5">Lipoate-protein ligase B</fullName>
    </alternativeName>
    <alternativeName>
        <fullName evidence="5">Lipoyl/octanoyl transferase</fullName>
    </alternativeName>
    <alternativeName>
        <fullName evidence="5">Octanoyl-[acyl-carrier-protein]-protein N-octanoyltransferase</fullName>
    </alternativeName>
</protein>
<comment type="miscellaneous">
    <text evidence="5">In the reaction, the free carboxyl group of octanoic acid is attached via an amide linkage to the epsilon-amino group of a specific lysine residue of lipoyl domains of lipoate-dependent enzymes.</text>
</comment>